<keyword evidence="1" id="KW-0472">Membrane</keyword>
<feature type="transmembrane region" description="Helical" evidence="1">
    <location>
        <begin position="28"/>
        <end position="58"/>
    </location>
</feature>
<dbReference type="AlphaFoldDB" id="A0A017T592"/>
<dbReference type="OrthoDB" id="5525579at2"/>
<keyword evidence="1" id="KW-0812">Transmembrane</keyword>
<name>A0A017T592_9BACT</name>
<dbReference type="RefSeq" id="WP_044244247.1">
    <property type="nucleotide sequence ID" value="NZ_ASRX01000034.1"/>
</dbReference>
<dbReference type="STRING" id="1192034.CAP_4543"/>
<keyword evidence="1" id="KW-1133">Transmembrane helix</keyword>
<dbReference type="Proteomes" id="UP000019678">
    <property type="component" value="Unassembled WGS sequence"/>
</dbReference>
<accession>A0A017T592</accession>
<organism evidence="2 3">
    <name type="scientific">Chondromyces apiculatus DSM 436</name>
    <dbReference type="NCBI Taxonomy" id="1192034"/>
    <lineage>
        <taxon>Bacteria</taxon>
        <taxon>Pseudomonadati</taxon>
        <taxon>Myxococcota</taxon>
        <taxon>Polyangia</taxon>
        <taxon>Polyangiales</taxon>
        <taxon>Polyangiaceae</taxon>
        <taxon>Chondromyces</taxon>
    </lineage>
</organism>
<reference evidence="2 3" key="1">
    <citation type="submission" date="2013-05" db="EMBL/GenBank/DDBJ databases">
        <title>Genome assembly of Chondromyces apiculatus DSM 436.</title>
        <authorList>
            <person name="Sharma G."/>
            <person name="Khatri I."/>
            <person name="Kaur C."/>
            <person name="Mayilraj S."/>
            <person name="Subramanian S."/>
        </authorList>
    </citation>
    <scope>NUCLEOTIDE SEQUENCE [LARGE SCALE GENOMIC DNA]</scope>
    <source>
        <strain evidence="2 3">DSM 436</strain>
    </source>
</reference>
<comment type="caution">
    <text evidence="2">The sequence shown here is derived from an EMBL/GenBank/DDBJ whole genome shotgun (WGS) entry which is preliminary data.</text>
</comment>
<protein>
    <submittedName>
        <fullName evidence="2">Uncharacterized protein</fullName>
    </submittedName>
</protein>
<keyword evidence="3" id="KW-1185">Reference proteome</keyword>
<evidence type="ECO:0000313" key="2">
    <source>
        <dbReference type="EMBL" id="EYF04404.1"/>
    </source>
</evidence>
<evidence type="ECO:0000313" key="3">
    <source>
        <dbReference type="Proteomes" id="UP000019678"/>
    </source>
</evidence>
<gene>
    <name evidence="2" type="ORF">CAP_4543</name>
</gene>
<sequence>MDLTPFFTYGLPVLTVLAVGLVGSTRRIGFWLAILITVLLIPLLTIFAPIGGFVVALISGPSKRERKKAVKKAEQTA</sequence>
<proteinExistence type="predicted"/>
<evidence type="ECO:0000256" key="1">
    <source>
        <dbReference type="SAM" id="Phobius"/>
    </source>
</evidence>
<dbReference type="EMBL" id="ASRX01000034">
    <property type="protein sequence ID" value="EYF04404.1"/>
    <property type="molecule type" value="Genomic_DNA"/>
</dbReference>